<reference evidence="2 3" key="1">
    <citation type="submission" date="2024-01" db="EMBL/GenBank/DDBJ databases">
        <title>The genomes of 5 underutilized Papilionoideae crops provide insights into root nodulation and disease resistanc.</title>
        <authorList>
            <person name="Jiang F."/>
        </authorList>
    </citation>
    <scope>NUCLEOTIDE SEQUENCE [LARGE SCALE GENOMIC DNA]</scope>
    <source>
        <strain evidence="2">DUOXIRENSHENG_FW03</strain>
        <tissue evidence="2">Leaves</tissue>
    </source>
</reference>
<name>A0AAN9T650_PSOTE</name>
<accession>A0AAN9T650</accession>
<organism evidence="2 3">
    <name type="scientific">Psophocarpus tetragonolobus</name>
    <name type="common">Winged bean</name>
    <name type="synonym">Dolichos tetragonolobus</name>
    <dbReference type="NCBI Taxonomy" id="3891"/>
    <lineage>
        <taxon>Eukaryota</taxon>
        <taxon>Viridiplantae</taxon>
        <taxon>Streptophyta</taxon>
        <taxon>Embryophyta</taxon>
        <taxon>Tracheophyta</taxon>
        <taxon>Spermatophyta</taxon>
        <taxon>Magnoliopsida</taxon>
        <taxon>eudicotyledons</taxon>
        <taxon>Gunneridae</taxon>
        <taxon>Pentapetalae</taxon>
        <taxon>rosids</taxon>
        <taxon>fabids</taxon>
        <taxon>Fabales</taxon>
        <taxon>Fabaceae</taxon>
        <taxon>Papilionoideae</taxon>
        <taxon>50 kb inversion clade</taxon>
        <taxon>NPAAA clade</taxon>
        <taxon>indigoferoid/millettioid clade</taxon>
        <taxon>Phaseoleae</taxon>
        <taxon>Psophocarpus</taxon>
    </lineage>
</organism>
<sequence length="421" mass="46497">MKSEDLHEMDAPSVEQVLGFSSNNSDKKHGMGGGGEVTVFADTNLGTRIAFNAPLDITVALLKRDFEKEHLSCLPDVGEIQVNGLMVKRKSCFYYLPDSLPIKYVFPAIRGTWFLHVEVKHLKCLCIPCSPCDAAVLSKNKDLMTCNSEDKAKCNGEEKKMEGFQSNACFVEEHGTTNHVSEKQNTKGILHENHTQNADTGMSERYPCIFGDKSTGLADKNPYVMPEKKVENLIELHTKSMQGSLSKMSTQVISVTGIINKYFSSFNGIDHFSCSSNSDVTSKAVHTEIEVHSNAGELSCSKRQSDSLSQFTPKTPPHVLRAPFHVELDSKISVLKNRKSKVEKHLSGGKNRKSKVRKNLSDGKSGKSKIGKRLLAASRSLGASITKHDPSLSLRKFKDRKLLQDKSQIKGSIFSISDSDD</sequence>
<dbReference type="Proteomes" id="UP001386955">
    <property type="component" value="Unassembled WGS sequence"/>
</dbReference>
<dbReference type="AlphaFoldDB" id="A0AAN9T650"/>
<dbReference type="EMBL" id="JAYMYS010000001">
    <property type="protein sequence ID" value="KAK7412987.1"/>
    <property type="molecule type" value="Genomic_DNA"/>
</dbReference>
<comment type="caution">
    <text evidence="2">The sequence shown here is derived from an EMBL/GenBank/DDBJ whole genome shotgun (WGS) entry which is preliminary data.</text>
</comment>
<feature type="region of interest" description="Disordered" evidence="1">
    <location>
        <begin position="340"/>
        <end position="369"/>
    </location>
</feature>
<evidence type="ECO:0000313" key="2">
    <source>
        <dbReference type="EMBL" id="KAK7412987.1"/>
    </source>
</evidence>
<proteinExistence type="predicted"/>
<keyword evidence="3" id="KW-1185">Reference proteome</keyword>
<gene>
    <name evidence="2" type="ORF">VNO78_04792</name>
</gene>
<protein>
    <submittedName>
        <fullName evidence="2">Uncharacterized protein</fullName>
    </submittedName>
</protein>
<evidence type="ECO:0000256" key="1">
    <source>
        <dbReference type="SAM" id="MobiDB-lite"/>
    </source>
</evidence>
<evidence type="ECO:0000313" key="3">
    <source>
        <dbReference type="Proteomes" id="UP001386955"/>
    </source>
</evidence>